<name>A0A323VAB8_9RHOO</name>
<dbReference type="AlphaFoldDB" id="A0A323VAB8"/>
<comment type="caution">
    <text evidence="1">The sequence shown here is derived from an EMBL/GenBank/DDBJ whole genome shotgun (WGS) entry which is preliminary data.</text>
</comment>
<organism evidence="1 2">
    <name type="scientific">Parazoarcus communis SWub3 = DSM 12120</name>
    <dbReference type="NCBI Taxonomy" id="1121029"/>
    <lineage>
        <taxon>Bacteria</taxon>
        <taxon>Pseudomonadati</taxon>
        <taxon>Pseudomonadota</taxon>
        <taxon>Betaproteobacteria</taxon>
        <taxon>Rhodocyclales</taxon>
        <taxon>Zoogloeaceae</taxon>
        <taxon>Parazoarcus</taxon>
    </lineage>
</organism>
<dbReference type="Proteomes" id="UP000248259">
    <property type="component" value="Unassembled WGS sequence"/>
</dbReference>
<reference evidence="1 2" key="1">
    <citation type="submission" date="2018-06" db="EMBL/GenBank/DDBJ databases">
        <title>Azoarcus communis strain SWub3 genome.</title>
        <authorList>
            <person name="Zorraquino Salvo V."/>
            <person name="Toubiana D."/>
            <person name="Blumwald E."/>
        </authorList>
    </citation>
    <scope>NUCLEOTIDE SEQUENCE [LARGE SCALE GENOMIC DNA]</scope>
    <source>
        <strain evidence="1 2">SWub3</strain>
    </source>
</reference>
<sequence length="63" mass="6992">MIDDRYSVVDRAQTSLAAAEWVVDISRLFPDIWKQPGMPGKAEPEAESCIFPQMFTADSQSSA</sequence>
<keyword evidence="2" id="KW-1185">Reference proteome</keyword>
<gene>
    <name evidence="1" type="ORF">DNK49_08230</name>
</gene>
<protein>
    <submittedName>
        <fullName evidence="1">Uncharacterized protein</fullName>
    </submittedName>
</protein>
<dbReference type="EMBL" id="QKOE01000004">
    <property type="protein sequence ID" value="PZA17208.1"/>
    <property type="molecule type" value="Genomic_DNA"/>
</dbReference>
<accession>A0A323VAB8</accession>
<evidence type="ECO:0000313" key="2">
    <source>
        <dbReference type="Proteomes" id="UP000248259"/>
    </source>
</evidence>
<evidence type="ECO:0000313" key="1">
    <source>
        <dbReference type="EMBL" id="PZA17208.1"/>
    </source>
</evidence>
<proteinExistence type="predicted"/>